<evidence type="ECO:0000313" key="1">
    <source>
        <dbReference type="EMBL" id="OIW24125.1"/>
    </source>
</evidence>
<keyword evidence="2" id="KW-1185">Reference proteome</keyword>
<name>A0A1J7I9I5_9PEZI</name>
<accession>A0A1J7I9I5</accession>
<protein>
    <submittedName>
        <fullName evidence="1">Uncharacterized protein</fullName>
    </submittedName>
</protein>
<dbReference type="InParanoid" id="A0A1J7I9I5"/>
<reference evidence="1 2" key="1">
    <citation type="submission" date="2016-10" db="EMBL/GenBank/DDBJ databases">
        <title>Draft genome sequence of Coniochaeta ligniaria NRRL30616, a lignocellulolytic fungus for bioabatement of inhibitors in plant biomass hydrolysates.</title>
        <authorList>
            <consortium name="DOE Joint Genome Institute"/>
            <person name="Jimenez D.J."/>
            <person name="Hector R.E."/>
            <person name="Riley R."/>
            <person name="Sun H."/>
            <person name="Grigoriev I.V."/>
            <person name="Van Elsas J.D."/>
            <person name="Nichols N.N."/>
        </authorList>
    </citation>
    <scope>NUCLEOTIDE SEQUENCE [LARGE SCALE GENOMIC DNA]</scope>
    <source>
        <strain evidence="1 2">NRRL 30616</strain>
    </source>
</reference>
<dbReference type="AlphaFoldDB" id="A0A1J7I9I5"/>
<evidence type="ECO:0000313" key="2">
    <source>
        <dbReference type="Proteomes" id="UP000182658"/>
    </source>
</evidence>
<gene>
    <name evidence="1" type="ORF">CONLIGDRAFT_685750</name>
</gene>
<dbReference type="Proteomes" id="UP000182658">
    <property type="component" value="Unassembled WGS sequence"/>
</dbReference>
<dbReference type="EMBL" id="KV875104">
    <property type="protein sequence ID" value="OIW24125.1"/>
    <property type="molecule type" value="Genomic_DNA"/>
</dbReference>
<proteinExistence type="predicted"/>
<organism evidence="1 2">
    <name type="scientific">Coniochaeta ligniaria NRRL 30616</name>
    <dbReference type="NCBI Taxonomy" id="1408157"/>
    <lineage>
        <taxon>Eukaryota</taxon>
        <taxon>Fungi</taxon>
        <taxon>Dikarya</taxon>
        <taxon>Ascomycota</taxon>
        <taxon>Pezizomycotina</taxon>
        <taxon>Sordariomycetes</taxon>
        <taxon>Sordariomycetidae</taxon>
        <taxon>Coniochaetales</taxon>
        <taxon>Coniochaetaceae</taxon>
        <taxon>Coniochaeta</taxon>
    </lineage>
</organism>
<sequence length="151" mass="17001">MKDFEFPTEVEHIMVYDRMVSRKVIVKGSEVTYPIAHSDRLQKTVTTFGKIMSDNVMGNPNVGGHQQGNAGQPFDTLIMWSDSDSDSDDPYSDNNCDKIPRFITSSHRVRLVVWSMVLPSAESSFKIWTLRSSCSLASCEYANITRGKLTN</sequence>